<protein>
    <submittedName>
        <fullName evidence="7">RadC-like JAB domain containing protein</fullName>
    </submittedName>
</protein>
<dbReference type="PATRIC" id="fig|28229.4.peg.2569"/>
<reference evidence="7 8" key="1">
    <citation type="submission" date="2014-08" db="EMBL/GenBank/DDBJ databases">
        <title>Genomic and Phenotypic Diversity of Colwellia psychrerythraea strains from Disparate Marine Basins.</title>
        <authorList>
            <person name="Techtmann S.M."/>
            <person name="Stelling S.C."/>
            <person name="Utturkar S.M."/>
            <person name="Alshibli N."/>
            <person name="Harris A."/>
            <person name="Brown S.D."/>
            <person name="Hazen T.C."/>
        </authorList>
    </citation>
    <scope>NUCLEOTIDE SEQUENCE [LARGE SCALE GENOMIC DNA]</scope>
    <source>
        <strain evidence="7 8">ND2E</strain>
    </source>
</reference>
<dbReference type="Gene3D" id="3.40.140.10">
    <property type="entry name" value="Cytidine Deaminase, domain 2"/>
    <property type="match status" value="1"/>
</dbReference>
<keyword evidence="1" id="KW-0645">Protease</keyword>
<dbReference type="InterPro" id="IPR037518">
    <property type="entry name" value="MPN"/>
</dbReference>
<dbReference type="EMBL" id="JQED01000031">
    <property type="protein sequence ID" value="KGJ90828.1"/>
    <property type="molecule type" value="Genomic_DNA"/>
</dbReference>
<dbReference type="RefSeq" id="WP_033094260.1">
    <property type="nucleotide sequence ID" value="NZ_JQED01000031.1"/>
</dbReference>
<dbReference type="OrthoDB" id="9804482at2"/>
<feature type="domain" description="MPN" evidence="6">
    <location>
        <begin position="1"/>
        <end position="84"/>
    </location>
</feature>
<dbReference type="Proteomes" id="UP000029843">
    <property type="component" value="Unassembled WGS sequence"/>
</dbReference>
<dbReference type="Pfam" id="PF04002">
    <property type="entry name" value="RadC"/>
    <property type="match status" value="1"/>
</dbReference>
<keyword evidence="2" id="KW-0479">Metal-binding</keyword>
<dbReference type="PANTHER" id="PTHR30471">
    <property type="entry name" value="DNA REPAIR PROTEIN RADC"/>
    <property type="match status" value="1"/>
</dbReference>
<keyword evidence="5" id="KW-0482">Metalloprotease</keyword>
<dbReference type="GO" id="GO:0046872">
    <property type="term" value="F:metal ion binding"/>
    <property type="evidence" value="ECO:0007669"/>
    <property type="project" value="UniProtKB-KW"/>
</dbReference>
<dbReference type="PROSITE" id="PS50249">
    <property type="entry name" value="MPN"/>
    <property type="match status" value="1"/>
</dbReference>
<evidence type="ECO:0000256" key="2">
    <source>
        <dbReference type="ARBA" id="ARBA00022723"/>
    </source>
</evidence>
<evidence type="ECO:0000256" key="4">
    <source>
        <dbReference type="ARBA" id="ARBA00022833"/>
    </source>
</evidence>
<proteinExistence type="predicted"/>
<evidence type="ECO:0000256" key="3">
    <source>
        <dbReference type="ARBA" id="ARBA00022801"/>
    </source>
</evidence>
<keyword evidence="4" id="KW-0862">Zinc</keyword>
<dbReference type="AlphaFoldDB" id="A0A099KME7"/>
<evidence type="ECO:0000256" key="5">
    <source>
        <dbReference type="ARBA" id="ARBA00023049"/>
    </source>
</evidence>
<evidence type="ECO:0000313" key="7">
    <source>
        <dbReference type="EMBL" id="KGJ90828.1"/>
    </source>
</evidence>
<keyword evidence="3" id="KW-0378">Hydrolase</keyword>
<evidence type="ECO:0000256" key="1">
    <source>
        <dbReference type="ARBA" id="ARBA00022670"/>
    </source>
</evidence>
<accession>A0A099KME7</accession>
<evidence type="ECO:0000313" key="8">
    <source>
        <dbReference type="Proteomes" id="UP000029843"/>
    </source>
</evidence>
<name>A0A099KME7_COLPS</name>
<dbReference type="InterPro" id="IPR025657">
    <property type="entry name" value="RadC_JAB"/>
</dbReference>
<gene>
    <name evidence="7" type="ORF">ND2E_0071</name>
</gene>
<dbReference type="GO" id="GO:0008237">
    <property type="term" value="F:metallopeptidase activity"/>
    <property type="evidence" value="ECO:0007669"/>
    <property type="project" value="UniProtKB-KW"/>
</dbReference>
<comment type="caution">
    <text evidence="7">The sequence shown here is derived from an EMBL/GenBank/DDBJ whole genome shotgun (WGS) entry which is preliminary data.</text>
</comment>
<organism evidence="7 8">
    <name type="scientific">Colwellia psychrerythraea</name>
    <name type="common">Vibrio psychroerythus</name>
    <dbReference type="NCBI Taxonomy" id="28229"/>
    <lineage>
        <taxon>Bacteria</taxon>
        <taxon>Pseudomonadati</taxon>
        <taxon>Pseudomonadota</taxon>
        <taxon>Gammaproteobacteria</taxon>
        <taxon>Alteromonadales</taxon>
        <taxon>Colwelliaceae</taxon>
        <taxon>Colwellia</taxon>
    </lineage>
</organism>
<sequence>MKRNVEQVLLIQSSGYSFTAQFIDKEQLLSDGAAVFFVHNHPSDEAKASQADITITKFLKEALALINVQVLDHIVVGDSATLFA</sequence>
<dbReference type="InterPro" id="IPR001405">
    <property type="entry name" value="UPF0758"/>
</dbReference>
<dbReference type="PANTHER" id="PTHR30471:SF3">
    <property type="entry name" value="UPF0758 PROTEIN YEES-RELATED"/>
    <property type="match status" value="1"/>
</dbReference>
<dbReference type="GO" id="GO:0006508">
    <property type="term" value="P:proteolysis"/>
    <property type="evidence" value="ECO:0007669"/>
    <property type="project" value="UniProtKB-KW"/>
</dbReference>
<evidence type="ECO:0000259" key="6">
    <source>
        <dbReference type="PROSITE" id="PS50249"/>
    </source>
</evidence>